<dbReference type="AlphaFoldDB" id="A0A2P6V2Y8"/>
<dbReference type="PANTHER" id="PTHR31251">
    <property type="entry name" value="SQUAMOSA PROMOTER-BINDING-LIKE PROTEIN 4"/>
    <property type="match status" value="1"/>
</dbReference>
<evidence type="ECO:0000256" key="4">
    <source>
        <dbReference type="SAM" id="MobiDB-lite"/>
    </source>
</evidence>
<dbReference type="PANTHER" id="PTHR31251:SF169">
    <property type="entry name" value="SQUAMOSA PROMOTER-BINDING-LIKE PROTEIN 8"/>
    <property type="match status" value="1"/>
</dbReference>
<proteinExistence type="predicted"/>
<keyword evidence="2" id="KW-0863">Zinc-finger</keyword>
<name>A0A2P6V2Y8_9CHLO</name>
<dbReference type="InterPro" id="IPR004333">
    <property type="entry name" value="SBP_dom"/>
</dbReference>
<organism evidence="6 7">
    <name type="scientific">Micractinium conductrix</name>
    <dbReference type="NCBI Taxonomy" id="554055"/>
    <lineage>
        <taxon>Eukaryota</taxon>
        <taxon>Viridiplantae</taxon>
        <taxon>Chlorophyta</taxon>
        <taxon>core chlorophytes</taxon>
        <taxon>Trebouxiophyceae</taxon>
        <taxon>Chlorellales</taxon>
        <taxon>Chlorellaceae</taxon>
        <taxon>Chlorella clade</taxon>
        <taxon>Micractinium</taxon>
    </lineage>
</organism>
<gene>
    <name evidence="6" type="ORF">C2E20_7974</name>
</gene>
<dbReference type="GO" id="GO:0003677">
    <property type="term" value="F:DNA binding"/>
    <property type="evidence" value="ECO:0007669"/>
    <property type="project" value="InterPro"/>
</dbReference>
<dbReference type="GO" id="GO:0008270">
    <property type="term" value="F:zinc ion binding"/>
    <property type="evidence" value="ECO:0007669"/>
    <property type="project" value="UniProtKB-KW"/>
</dbReference>
<feature type="region of interest" description="Disordered" evidence="4">
    <location>
        <begin position="475"/>
        <end position="504"/>
    </location>
</feature>
<evidence type="ECO:0000256" key="1">
    <source>
        <dbReference type="ARBA" id="ARBA00022723"/>
    </source>
</evidence>
<dbReference type="GO" id="GO:0005634">
    <property type="term" value="C:nucleus"/>
    <property type="evidence" value="ECO:0007669"/>
    <property type="project" value="InterPro"/>
</dbReference>
<sequence>MQAFPAPPEGSCGLAAAPAAGLAASDSRHSSQTLGDAQGPGGAPAAAQDPPAKRRPGRPPRDKCCQVCHVVLAVDCPSYFRRYRICSIHRDALSVMLAEQEQRFCQQCGTFHPLAKFAGTRRSCRDRLRKHAIRRRKTADTSRPSSWQWSEGEQEEEEEEEGSEESQRGAAEGTARRPSRSPTKRRKPGPERAGSGGSEQLPAVAPPQAATPALAVPPLLLLQPPLLQLAVQQQRALRPATPPAAAAAAANAWPWQAAWLGAEQQAAAAKPAPSPVPPRRPAIDASPGDAMAALLAAAEAEEQEEEQQRHCHRVQAAAASAAWSPAAASAAMPAGHLHQLQHQQQQDHLSSILAAFGPAAPQQQAPAPHAFIQLLAGGGGGGGSGMFGPAAAAPAAQVLLQALLSSGGLPGLCAAPAHLAGALAALQAQQAQQQVQAQLAAVCQLVLQQQLAGKAGVPPTKAQQAQPVVRPLAHHVKAEPAAAAPAGASAASPAHEHQQQTAGPHVAQPLAAVPPAAPVAA</sequence>
<reference evidence="6 7" key="1">
    <citation type="journal article" date="2018" name="Plant J.">
        <title>Genome sequences of Chlorella sorokiniana UTEX 1602 and Micractinium conductrix SAG 241.80: implications to maltose excretion by a green alga.</title>
        <authorList>
            <person name="Arriola M.B."/>
            <person name="Velmurugan N."/>
            <person name="Zhang Y."/>
            <person name="Plunkett M.H."/>
            <person name="Hondzo H."/>
            <person name="Barney B.M."/>
        </authorList>
    </citation>
    <scope>NUCLEOTIDE SEQUENCE [LARGE SCALE GENOMIC DNA]</scope>
    <source>
        <strain evidence="6 7">SAG 241.80</strain>
    </source>
</reference>
<feature type="compositionally biased region" description="Acidic residues" evidence="4">
    <location>
        <begin position="152"/>
        <end position="164"/>
    </location>
</feature>
<dbReference type="Gene3D" id="4.10.1100.10">
    <property type="entry name" value="Transcription factor, SBP-box domain"/>
    <property type="match status" value="1"/>
</dbReference>
<dbReference type="PROSITE" id="PS51141">
    <property type="entry name" value="ZF_SBP"/>
    <property type="match status" value="1"/>
</dbReference>
<feature type="compositionally biased region" description="Basic residues" evidence="4">
    <location>
        <begin position="177"/>
        <end position="187"/>
    </location>
</feature>
<dbReference type="InterPro" id="IPR044817">
    <property type="entry name" value="SBP-like"/>
</dbReference>
<evidence type="ECO:0000313" key="6">
    <source>
        <dbReference type="EMBL" id="PSC68456.1"/>
    </source>
</evidence>
<keyword evidence="7" id="KW-1185">Reference proteome</keyword>
<evidence type="ECO:0000256" key="2">
    <source>
        <dbReference type="ARBA" id="ARBA00022771"/>
    </source>
</evidence>
<feature type="compositionally biased region" description="Low complexity" evidence="4">
    <location>
        <begin position="479"/>
        <end position="493"/>
    </location>
</feature>
<dbReference type="EMBL" id="LHPF02000037">
    <property type="protein sequence ID" value="PSC68456.1"/>
    <property type="molecule type" value="Genomic_DNA"/>
</dbReference>
<feature type="region of interest" description="Disordered" evidence="4">
    <location>
        <begin position="23"/>
        <end position="61"/>
    </location>
</feature>
<keyword evidence="3" id="KW-0862">Zinc</keyword>
<protein>
    <submittedName>
        <fullName evidence="6">Squamosa promoter binding</fullName>
    </submittedName>
</protein>
<feature type="domain" description="SBP-type" evidence="5">
    <location>
        <begin position="62"/>
        <end position="138"/>
    </location>
</feature>
<accession>A0A2P6V2Y8</accession>
<evidence type="ECO:0000313" key="7">
    <source>
        <dbReference type="Proteomes" id="UP000239649"/>
    </source>
</evidence>
<dbReference type="SUPFAM" id="SSF103612">
    <property type="entry name" value="SBT domain"/>
    <property type="match status" value="1"/>
</dbReference>
<dbReference type="OrthoDB" id="514967at2759"/>
<dbReference type="InterPro" id="IPR036893">
    <property type="entry name" value="SBP_sf"/>
</dbReference>
<evidence type="ECO:0000256" key="3">
    <source>
        <dbReference type="ARBA" id="ARBA00022833"/>
    </source>
</evidence>
<keyword evidence="1" id="KW-0479">Metal-binding</keyword>
<feature type="region of interest" description="Disordered" evidence="4">
    <location>
        <begin position="133"/>
        <end position="206"/>
    </location>
</feature>
<feature type="region of interest" description="Disordered" evidence="4">
    <location>
        <begin position="264"/>
        <end position="286"/>
    </location>
</feature>
<evidence type="ECO:0000259" key="5">
    <source>
        <dbReference type="PROSITE" id="PS51141"/>
    </source>
</evidence>
<comment type="caution">
    <text evidence="6">The sequence shown here is derived from an EMBL/GenBank/DDBJ whole genome shotgun (WGS) entry which is preliminary data.</text>
</comment>
<dbReference type="Pfam" id="PF03110">
    <property type="entry name" value="SBP"/>
    <property type="match status" value="1"/>
</dbReference>
<dbReference type="Proteomes" id="UP000239649">
    <property type="component" value="Unassembled WGS sequence"/>
</dbReference>